<accession>A0A9N9DUU3</accession>
<protein>
    <submittedName>
        <fullName evidence="1">5219_t:CDS:1</fullName>
    </submittedName>
</protein>
<feature type="non-terminal residue" evidence="1">
    <location>
        <position position="107"/>
    </location>
</feature>
<organism evidence="1 2">
    <name type="scientific">Ambispora leptoticha</name>
    <dbReference type="NCBI Taxonomy" id="144679"/>
    <lineage>
        <taxon>Eukaryota</taxon>
        <taxon>Fungi</taxon>
        <taxon>Fungi incertae sedis</taxon>
        <taxon>Mucoromycota</taxon>
        <taxon>Glomeromycotina</taxon>
        <taxon>Glomeromycetes</taxon>
        <taxon>Archaeosporales</taxon>
        <taxon>Ambisporaceae</taxon>
        <taxon>Ambispora</taxon>
    </lineage>
</organism>
<keyword evidence="2" id="KW-1185">Reference proteome</keyword>
<reference evidence="1" key="1">
    <citation type="submission" date="2021-06" db="EMBL/GenBank/DDBJ databases">
        <authorList>
            <person name="Kallberg Y."/>
            <person name="Tangrot J."/>
            <person name="Rosling A."/>
        </authorList>
    </citation>
    <scope>NUCLEOTIDE SEQUENCE</scope>
    <source>
        <strain evidence="1">FL130A</strain>
    </source>
</reference>
<name>A0A9N9DUU3_9GLOM</name>
<dbReference type="OrthoDB" id="2380459at2759"/>
<sequence>ICSEKWGNILYNIKKEGGTAGKITSARKTISEIVKPLGDQVKRIHIDGFIVAGRPPYPEIPNLLIFEENEFHSTDNLSDFEKKQKDKEQDTKLIVKRFDINLSTKLY</sequence>
<dbReference type="Proteomes" id="UP000789508">
    <property type="component" value="Unassembled WGS sequence"/>
</dbReference>
<proteinExistence type="predicted"/>
<gene>
    <name evidence="1" type="ORF">ALEPTO_LOCUS9925</name>
</gene>
<comment type="caution">
    <text evidence="1">The sequence shown here is derived from an EMBL/GenBank/DDBJ whole genome shotgun (WGS) entry which is preliminary data.</text>
</comment>
<evidence type="ECO:0000313" key="2">
    <source>
        <dbReference type="Proteomes" id="UP000789508"/>
    </source>
</evidence>
<dbReference type="EMBL" id="CAJVPS010009193">
    <property type="protein sequence ID" value="CAG8648173.1"/>
    <property type="molecule type" value="Genomic_DNA"/>
</dbReference>
<evidence type="ECO:0000313" key="1">
    <source>
        <dbReference type="EMBL" id="CAG8648173.1"/>
    </source>
</evidence>
<dbReference type="AlphaFoldDB" id="A0A9N9DUU3"/>